<sequence length="183" mass="19497">MIIAPGAVDFAEPLPNRVKANNTPKPGPGFASSRKRIERPVSLTCSVPNGVKMPWLIALFRKRIFAGSMKIFVKGINCAFRIVSTPAAIACVKRSTTGPIAWNPSSAKANPIKPAEKLLTSISKPVLIRLWKMASNFLIAKPPKGPMIMAPMIIGISVPTITPIVAMAPTTAPRSPAITLPPV</sequence>
<gene>
    <name evidence="1" type="ORF">SDC9_58371</name>
</gene>
<evidence type="ECO:0000313" key="1">
    <source>
        <dbReference type="EMBL" id="MPM12020.1"/>
    </source>
</evidence>
<organism evidence="1">
    <name type="scientific">bioreactor metagenome</name>
    <dbReference type="NCBI Taxonomy" id="1076179"/>
    <lineage>
        <taxon>unclassified sequences</taxon>
        <taxon>metagenomes</taxon>
        <taxon>ecological metagenomes</taxon>
    </lineage>
</organism>
<dbReference type="AlphaFoldDB" id="A0A644X772"/>
<name>A0A644X772_9ZZZZ</name>
<dbReference type="EMBL" id="VSSQ01001912">
    <property type="protein sequence ID" value="MPM12020.1"/>
    <property type="molecule type" value="Genomic_DNA"/>
</dbReference>
<proteinExistence type="predicted"/>
<reference evidence="1" key="1">
    <citation type="submission" date="2019-08" db="EMBL/GenBank/DDBJ databases">
        <authorList>
            <person name="Kucharzyk K."/>
            <person name="Murdoch R.W."/>
            <person name="Higgins S."/>
            <person name="Loffler F."/>
        </authorList>
    </citation>
    <scope>NUCLEOTIDE SEQUENCE</scope>
</reference>
<protein>
    <submittedName>
        <fullName evidence="1">Uncharacterized protein</fullName>
    </submittedName>
</protein>
<accession>A0A644X772</accession>
<comment type="caution">
    <text evidence="1">The sequence shown here is derived from an EMBL/GenBank/DDBJ whole genome shotgun (WGS) entry which is preliminary data.</text>
</comment>